<reference evidence="1" key="3">
    <citation type="submission" date="2016-12" db="EMBL/GenBank/DDBJ databases">
        <title>Annotation of the draft genome assembly of Crocosphaera watsonii WH 8501.</title>
        <authorList>
            <consortium name="US DOE Joint Genome Institute (JGI-ORNL)"/>
            <person name="Larimer F."/>
            <person name="Land M."/>
        </authorList>
    </citation>
    <scope>NUCLEOTIDE SEQUENCE</scope>
    <source>
        <strain evidence="1">WH 8501</strain>
    </source>
</reference>
<dbReference type="AlphaFoldDB" id="Q4C7Y3"/>
<dbReference type="KEGG" id="cwa:CwatDRAFT_5755"/>
<proteinExistence type="predicted"/>
<reference evidence="1" key="2">
    <citation type="submission" date="2005-06" db="EMBL/GenBank/DDBJ databases">
        <title>Sequencing of the draft genome and assembly of Crocosphaera watsonii WH 8501.</title>
        <authorList>
            <consortium name="US DOE Joint Genome Institute (JGI-PGF)"/>
            <person name="Copeland A."/>
            <person name="Lucas S."/>
            <person name="Lapidus A."/>
            <person name="Barry K."/>
            <person name="Detter C."/>
            <person name="Glavina T."/>
            <person name="Hammon N."/>
            <person name="Israni S."/>
            <person name="Pitluck S."/>
            <person name="Richardson P."/>
        </authorList>
    </citation>
    <scope>NUCLEOTIDE SEQUENCE [LARGE SCALE GENOMIC DNA]</scope>
    <source>
        <strain evidence="1">WH 8501</strain>
    </source>
</reference>
<protein>
    <submittedName>
        <fullName evidence="1">Uncharacterized protein</fullName>
    </submittedName>
</protein>
<dbReference type="Proteomes" id="UP000003922">
    <property type="component" value="Unassembled WGS sequence"/>
</dbReference>
<organism evidence="1 2">
    <name type="scientific">Crocosphaera watsonii WH 8501</name>
    <dbReference type="NCBI Taxonomy" id="165597"/>
    <lineage>
        <taxon>Bacteria</taxon>
        <taxon>Bacillati</taxon>
        <taxon>Cyanobacteriota</taxon>
        <taxon>Cyanophyceae</taxon>
        <taxon>Oscillatoriophycideae</taxon>
        <taxon>Chroococcales</taxon>
        <taxon>Aphanothecaceae</taxon>
        <taxon>Crocosphaera</taxon>
    </lineage>
</organism>
<comment type="caution">
    <text evidence="1">The sequence shown here is derived from an EMBL/GenBank/DDBJ whole genome shotgun (WGS) entry which is preliminary data.</text>
</comment>
<sequence>MSKTLFGFDIEQQWDYENGFYLTSHLTRIPKMLAHYELYKSIINLPGQVVECGPEFLTKSAIAKHRSLTGSGFEQSDRRFPQPTVCCQILS</sequence>
<reference evidence="1" key="1">
    <citation type="submission" date="2004-02" db="EMBL/GenBank/DDBJ databases">
        <authorList>
            <consortium name="DOE Joint Genome Institute"/>
        </authorList>
    </citation>
    <scope>NUCLEOTIDE SEQUENCE [LARGE SCALE GENOMIC DNA]</scope>
    <source>
        <strain evidence="1">WH 8501</strain>
    </source>
</reference>
<dbReference type="RefSeq" id="WP_007304138.1">
    <property type="nucleotide sequence ID" value="NZ_AADV02000002.1"/>
</dbReference>
<accession>Q4C7Y3</accession>
<name>Q4C7Y3_CROWT</name>
<evidence type="ECO:0000313" key="1">
    <source>
        <dbReference type="EMBL" id="EAM52488.1"/>
    </source>
</evidence>
<evidence type="ECO:0000313" key="2">
    <source>
        <dbReference type="Proteomes" id="UP000003922"/>
    </source>
</evidence>
<gene>
    <name evidence="1" type="ORF">CwatDRAFT_5755</name>
</gene>
<keyword evidence="2" id="KW-1185">Reference proteome</keyword>
<dbReference type="EMBL" id="AADV02000002">
    <property type="protein sequence ID" value="EAM52488.1"/>
    <property type="molecule type" value="Genomic_DNA"/>
</dbReference>